<feature type="domain" description="Pyridoxamine kinase/Phosphomethylpyrimidine kinase" evidence="3">
    <location>
        <begin position="41"/>
        <end position="276"/>
    </location>
</feature>
<dbReference type="Gene3D" id="3.40.1190.20">
    <property type="match status" value="1"/>
</dbReference>
<keyword evidence="4" id="KW-0808">Transferase</keyword>
<dbReference type="eggNOG" id="COG0351">
    <property type="taxonomic scope" value="Bacteria"/>
</dbReference>
<dbReference type="SUPFAM" id="SSF53613">
    <property type="entry name" value="Ribokinase-like"/>
    <property type="match status" value="1"/>
</dbReference>
<reference evidence="4 5" key="1">
    <citation type="journal article" date="2004" name="PLoS Biol.">
        <title>Genomic insights into methanotrophy: the complete genome sequence of Methylococcus capsulatus (Bath).</title>
        <authorList>
            <person name="Ward N.L."/>
            <person name="Larsen O."/>
            <person name="Sakwa J."/>
            <person name="Bruseth L."/>
            <person name="Khouri H.M."/>
            <person name="Durkin A.S."/>
            <person name="Dimitrov G."/>
            <person name="Jiang L."/>
            <person name="Scanlan D."/>
            <person name="Kang K.H."/>
            <person name="Lewis M.R."/>
            <person name="Nelson K.E."/>
            <person name="Methe B.A."/>
            <person name="Wu M."/>
            <person name="Heidelberg J.F."/>
            <person name="Paulsen I.T."/>
            <person name="Fouts D.E."/>
            <person name="Ravel J."/>
            <person name="Tettelin H."/>
            <person name="Ren Q."/>
            <person name="Read T.D."/>
            <person name="DeBoy R.T."/>
            <person name="Seshadri R."/>
            <person name="Salzberg S.L."/>
            <person name="Jensen H.B."/>
            <person name="Birkeland N.K."/>
            <person name="Nelson W.C."/>
            <person name="Dodson R.J."/>
            <person name="Grindhaug S.H."/>
            <person name="Holt I.E."/>
            <person name="Eidhammer I."/>
            <person name="Jonasen I."/>
            <person name="Vanaken S."/>
            <person name="Utterback T.R."/>
            <person name="Feldblyum T.V."/>
            <person name="Fraser C.M."/>
            <person name="Lillehaug J.R."/>
            <person name="Eisen J.A."/>
        </authorList>
    </citation>
    <scope>NUCLEOTIDE SEQUENCE [LARGE SCALE GENOMIC DNA]</scope>
    <source>
        <strain evidence="5">ATCC 33009 / NCIMB 11132 / Bath</strain>
    </source>
</reference>
<comment type="pathway">
    <text evidence="1">Cofactor biosynthesis; thiamine diphosphate biosynthesis.</text>
</comment>
<dbReference type="PANTHER" id="PTHR20858">
    <property type="entry name" value="PHOSPHOMETHYLPYRIMIDINE KINASE"/>
    <property type="match status" value="1"/>
</dbReference>
<dbReference type="InterPro" id="IPR029056">
    <property type="entry name" value="Ribokinase-like"/>
</dbReference>
<dbReference type="UniPathway" id="UPA00060">
    <property type="reaction ID" value="UER00138"/>
</dbReference>
<dbReference type="CDD" id="cd01169">
    <property type="entry name" value="HMPP_kinase"/>
    <property type="match status" value="1"/>
</dbReference>
<dbReference type="STRING" id="243233.MCA0629"/>
<dbReference type="Pfam" id="PF08543">
    <property type="entry name" value="Phos_pyr_kin"/>
    <property type="match status" value="1"/>
</dbReference>
<keyword evidence="4" id="KW-0418">Kinase</keyword>
<sequence>MQTGRSPCTTCRAKATFDPIGTSMTTPSHQPAIVLSLSGHDPTGGAGIQADIEAVGAIGCRACTVITALTIQDTSNVHAVQPQSPDAFLAQGRALIRDLPVAAVKIGLLGSAGIAHCVATLLDELGGGVPVVLDPVLAAGGGTDLASEELIEAVRTELLPRAVLVTPNVPEASRLGGGATEAENAERLRLLGCPNVLITGTHAPTDDVVNRLYSSTGKRDYRWPRLPYSYHGSGCTLAASVAGYLALGHAMDAAVEWAQRFTWQSLRAGWTPGDGQHLPLRGPLGRQAAG</sequence>
<dbReference type="AlphaFoldDB" id="Q60B53"/>
<dbReference type="GO" id="GO:0009228">
    <property type="term" value="P:thiamine biosynthetic process"/>
    <property type="evidence" value="ECO:0007669"/>
    <property type="project" value="InterPro"/>
</dbReference>
<dbReference type="GO" id="GO:0008902">
    <property type="term" value="F:hydroxymethylpyrimidine kinase activity"/>
    <property type="evidence" value="ECO:0007669"/>
    <property type="project" value="UniProtKB-EC"/>
</dbReference>
<proteinExistence type="predicted"/>
<dbReference type="GO" id="GO:0009229">
    <property type="term" value="P:thiamine diphosphate biosynthetic process"/>
    <property type="evidence" value="ECO:0007669"/>
    <property type="project" value="UniProtKB-UniPathway"/>
</dbReference>
<dbReference type="Proteomes" id="UP000006821">
    <property type="component" value="Chromosome"/>
</dbReference>
<dbReference type="EC" id="2.7.1.49" evidence="2"/>
<dbReference type="InterPro" id="IPR004399">
    <property type="entry name" value="HMP/HMP-P_kinase_dom"/>
</dbReference>
<dbReference type="HOGENOM" id="CLU_020520_0_2_6"/>
<evidence type="ECO:0000313" key="4">
    <source>
        <dbReference type="EMBL" id="AAU93080.1"/>
    </source>
</evidence>
<dbReference type="GO" id="GO:0008972">
    <property type="term" value="F:phosphomethylpyrimidine kinase activity"/>
    <property type="evidence" value="ECO:0007669"/>
    <property type="project" value="InterPro"/>
</dbReference>
<dbReference type="EMBL" id="AE017282">
    <property type="protein sequence ID" value="AAU93080.1"/>
    <property type="molecule type" value="Genomic_DNA"/>
</dbReference>
<organism evidence="4 5">
    <name type="scientific">Methylococcus capsulatus (strain ATCC 33009 / NCIMB 11132 / Bath)</name>
    <dbReference type="NCBI Taxonomy" id="243233"/>
    <lineage>
        <taxon>Bacteria</taxon>
        <taxon>Pseudomonadati</taxon>
        <taxon>Pseudomonadota</taxon>
        <taxon>Gammaproteobacteria</taxon>
        <taxon>Methylococcales</taxon>
        <taxon>Methylococcaceae</taxon>
        <taxon>Methylococcus</taxon>
    </lineage>
</organism>
<dbReference type="PANTHER" id="PTHR20858:SF17">
    <property type="entry name" value="HYDROXYMETHYLPYRIMIDINE_PHOSPHOMETHYLPYRIMIDINE KINASE THI20-RELATED"/>
    <property type="match status" value="1"/>
</dbReference>
<dbReference type="KEGG" id="mca:MCA0629"/>
<evidence type="ECO:0000256" key="1">
    <source>
        <dbReference type="ARBA" id="ARBA00004948"/>
    </source>
</evidence>
<accession>Q60B53</accession>
<dbReference type="GO" id="GO:0005829">
    <property type="term" value="C:cytosol"/>
    <property type="evidence" value="ECO:0007669"/>
    <property type="project" value="TreeGrafter"/>
</dbReference>
<evidence type="ECO:0000259" key="3">
    <source>
        <dbReference type="Pfam" id="PF08543"/>
    </source>
</evidence>
<dbReference type="InterPro" id="IPR013749">
    <property type="entry name" value="PM/HMP-P_kinase-1"/>
</dbReference>
<evidence type="ECO:0000256" key="2">
    <source>
        <dbReference type="ARBA" id="ARBA00012135"/>
    </source>
</evidence>
<evidence type="ECO:0000313" key="5">
    <source>
        <dbReference type="Proteomes" id="UP000006821"/>
    </source>
</evidence>
<protein>
    <recommendedName>
        <fullName evidence="2">hydroxymethylpyrimidine kinase</fullName>
        <ecNumber evidence="2">2.7.1.49</ecNumber>
    </recommendedName>
</protein>
<gene>
    <name evidence="4" type="ordered locus">MCA0629</name>
</gene>
<name>Q60B53_METCA</name>